<name>A0A3B9L4P9_9PROT</name>
<accession>A0A3B9L4P9</accession>
<proteinExistence type="predicted"/>
<dbReference type="EMBL" id="DMBR01000390">
    <property type="protein sequence ID" value="HAE95453.1"/>
    <property type="molecule type" value="Genomic_DNA"/>
</dbReference>
<evidence type="ECO:0000313" key="1">
    <source>
        <dbReference type="EMBL" id="HAE95453.1"/>
    </source>
</evidence>
<comment type="caution">
    <text evidence="1">The sequence shown here is derived from an EMBL/GenBank/DDBJ whole genome shotgun (WGS) entry which is preliminary data.</text>
</comment>
<protein>
    <submittedName>
        <fullName evidence="1">Uncharacterized protein</fullName>
    </submittedName>
</protein>
<sequence>LCTAQYRKRDLEMRRQNTIASPIMTNMAGEDRPLMVNEVAESAFAHSLKSAESQRPQILARRSARWARRAAY</sequence>
<gene>
    <name evidence="1" type="ORF">DCG65_12920</name>
</gene>
<organism evidence="1 2">
    <name type="scientific">Hyphomonas atlantica</name>
    <dbReference type="NCBI Taxonomy" id="1280948"/>
    <lineage>
        <taxon>Bacteria</taxon>
        <taxon>Pseudomonadati</taxon>
        <taxon>Pseudomonadota</taxon>
        <taxon>Alphaproteobacteria</taxon>
        <taxon>Hyphomonadales</taxon>
        <taxon>Hyphomonadaceae</taxon>
        <taxon>Hyphomonas</taxon>
    </lineage>
</organism>
<dbReference type="Proteomes" id="UP000259173">
    <property type="component" value="Unassembled WGS sequence"/>
</dbReference>
<evidence type="ECO:0000313" key="2">
    <source>
        <dbReference type="Proteomes" id="UP000259173"/>
    </source>
</evidence>
<feature type="non-terminal residue" evidence="1">
    <location>
        <position position="1"/>
    </location>
</feature>
<dbReference type="AlphaFoldDB" id="A0A3B9L4P9"/>
<reference evidence="1 2" key="1">
    <citation type="journal article" date="2018" name="Nat. Biotechnol.">
        <title>A standardized bacterial taxonomy based on genome phylogeny substantially revises the tree of life.</title>
        <authorList>
            <person name="Parks D.H."/>
            <person name="Chuvochina M."/>
            <person name="Waite D.W."/>
            <person name="Rinke C."/>
            <person name="Skarshewski A."/>
            <person name="Chaumeil P.A."/>
            <person name="Hugenholtz P."/>
        </authorList>
    </citation>
    <scope>NUCLEOTIDE SEQUENCE [LARGE SCALE GENOMIC DNA]</scope>
    <source>
        <strain evidence="1">UBA8557</strain>
    </source>
</reference>